<protein>
    <submittedName>
        <fullName evidence="2">Uncharacterized protein</fullName>
    </submittedName>
</protein>
<feature type="region of interest" description="Disordered" evidence="1">
    <location>
        <begin position="1"/>
        <end position="46"/>
    </location>
</feature>
<organism evidence="2 3">
    <name type="scientific">Cirrhinus molitorella</name>
    <name type="common">mud carp</name>
    <dbReference type="NCBI Taxonomy" id="172907"/>
    <lineage>
        <taxon>Eukaryota</taxon>
        <taxon>Metazoa</taxon>
        <taxon>Chordata</taxon>
        <taxon>Craniata</taxon>
        <taxon>Vertebrata</taxon>
        <taxon>Euteleostomi</taxon>
        <taxon>Actinopterygii</taxon>
        <taxon>Neopterygii</taxon>
        <taxon>Teleostei</taxon>
        <taxon>Ostariophysi</taxon>
        <taxon>Cypriniformes</taxon>
        <taxon>Cyprinidae</taxon>
        <taxon>Labeoninae</taxon>
        <taxon>Labeonini</taxon>
        <taxon>Cirrhinus</taxon>
    </lineage>
</organism>
<accession>A0AA88T9W7</accession>
<comment type="caution">
    <text evidence="2">The sequence shown here is derived from an EMBL/GenBank/DDBJ whole genome shotgun (WGS) entry which is preliminary data.</text>
</comment>
<evidence type="ECO:0000313" key="2">
    <source>
        <dbReference type="EMBL" id="KAK2867553.1"/>
    </source>
</evidence>
<feature type="compositionally biased region" description="Polar residues" evidence="1">
    <location>
        <begin position="1"/>
        <end position="11"/>
    </location>
</feature>
<gene>
    <name evidence="2" type="ORF">Q8A67_025670</name>
</gene>
<reference evidence="2" key="1">
    <citation type="submission" date="2023-08" db="EMBL/GenBank/DDBJ databases">
        <title>Chromosome-level Genome Assembly of mud carp (Cirrhinus molitorella).</title>
        <authorList>
            <person name="Liu H."/>
        </authorList>
    </citation>
    <scope>NUCLEOTIDE SEQUENCE</scope>
    <source>
        <strain evidence="2">Prfri</strain>
        <tissue evidence="2">Muscle</tissue>
    </source>
</reference>
<sequence length="92" mass="9776">MCTSSTSTLSSIDGAEEKGYDKLPPQNEFGGHTSLPPLGHRMEGKDCTPFQAMQDHVRIDGIPESDPSSQAGGAVSEFGKSVPNHTYRLAAI</sequence>
<dbReference type="AlphaFoldDB" id="A0AA88T9W7"/>
<name>A0AA88T9W7_9TELE</name>
<evidence type="ECO:0000256" key="1">
    <source>
        <dbReference type="SAM" id="MobiDB-lite"/>
    </source>
</evidence>
<feature type="region of interest" description="Disordered" evidence="1">
    <location>
        <begin position="58"/>
        <end position="80"/>
    </location>
</feature>
<proteinExistence type="predicted"/>
<dbReference type="EMBL" id="JAUYZG010000025">
    <property type="protein sequence ID" value="KAK2867553.1"/>
    <property type="molecule type" value="Genomic_DNA"/>
</dbReference>
<dbReference type="Proteomes" id="UP001187343">
    <property type="component" value="Unassembled WGS sequence"/>
</dbReference>
<evidence type="ECO:0000313" key="3">
    <source>
        <dbReference type="Proteomes" id="UP001187343"/>
    </source>
</evidence>
<keyword evidence="3" id="KW-1185">Reference proteome</keyword>